<evidence type="ECO:0000256" key="2">
    <source>
        <dbReference type="SAM" id="SignalP"/>
    </source>
</evidence>
<dbReference type="PANTHER" id="PTHR41771">
    <property type="entry name" value="MEMBRANE PROTEIN-RELATED"/>
    <property type="match status" value="1"/>
</dbReference>
<feature type="transmembrane region" description="Helical" evidence="1">
    <location>
        <begin position="339"/>
        <end position="361"/>
    </location>
</feature>
<dbReference type="Pfam" id="PF07907">
    <property type="entry name" value="YibE_F"/>
    <property type="match status" value="1"/>
</dbReference>
<evidence type="ECO:0000313" key="3">
    <source>
        <dbReference type="EMBL" id="SFH57784.1"/>
    </source>
</evidence>
<feature type="signal peptide" evidence="2">
    <location>
        <begin position="1"/>
        <end position="22"/>
    </location>
</feature>
<keyword evidence="4" id="KW-1185">Reference proteome</keyword>
<evidence type="ECO:0000313" key="4">
    <source>
        <dbReference type="Proteomes" id="UP000199287"/>
    </source>
</evidence>
<keyword evidence="1" id="KW-0812">Transmembrane</keyword>
<dbReference type="EMBL" id="FOQA01000001">
    <property type="protein sequence ID" value="SFH57784.1"/>
    <property type="molecule type" value="Genomic_DNA"/>
</dbReference>
<feature type="chain" id="PRO_5011469941" evidence="2">
    <location>
        <begin position="23"/>
        <end position="366"/>
    </location>
</feature>
<keyword evidence="2" id="KW-0732">Signal</keyword>
<feature type="transmembrane region" description="Helical" evidence="1">
    <location>
        <begin position="140"/>
        <end position="160"/>
    </location>
</feature>
<organism evidence="3 4">
    <name type="scientific">Tindallia magadiensis</name>
    <dbReference type="NCBI Taxonomy" id="69895"/>
    <lineage>
        <taxon>Bacteria</taxon>
        <taxon>Bacillati</taxon>
        <taxon>Bacillota</taxon>
        <taxon>Clostridia</taxon>
        <taxon>Peptostreptococcales</taxon>
        <taxon>Tindalliaceae</taxon>
        <taxon>Tindallia</taxon>
    </lineage>
</organism>
<dbReference type="InterPro" id="IPR012507">
    <property type="entry name" value="YibE_F"/>
</dbReference>
<dbReference type="Proteomes" id="UP000199287">
    <property type="component" value="Unassembled WGS sequence"/>
</dbReference>
<feature type="transmembrane region" description="Helical" evidence="1">
    <location>
        <begin position="192"/>
        <end position="212"/>
    </location>
</feature>
<reference evidence="4" key="1">
    <citation type="submission" date="2016-10" db="EMBL/GenBank/DDBJ databases">
        <authorList>
            <person name="Varghese N."/>
            <person name="Submissions S."/>
        </authorList>
    </citation>
    <scope>NUCLEOTIDE SEQUENCE [LARGE SCALE GENOMIC DNA]</scope>
    <source>
        <strain evidence="4">Z-7934</strain>
    </source>
</reference>
<feature type="transmembrane region" description="Helical" evidence="1">
    <location>
        <begin position="301"/>
        <end position="319"/>
    </location>
</feature>
<gene>
    <name evidence="3" type="ORF">SAMN05192551_101614</name>
</gene>
<dbReference type="RefSeq" id="WP_093369548.1">
    <property type="nucleotide sequence ID" value="NZ_FOQA01000001.1"/>
</dbReference>
<protein>
    <submittedName>
        <fullName evidence="3">Uncharacterized membrane protein</fullName>
    </submittedName>
</protein>
<dbReference type="PANTHER" id="PTHR41771:SF1">
    <property type="entry name" value="MEMBRANE PROTEIN"/>
    <property type="match status" value="1"/>
</dbReference>
<dbReference type="OrthoDB" id="5753718at2"/>
<dbReference type="STRING" id="69895.SAMN05192551_101614"/>
<dbReference type="AlphaFoldDB" id="A0A1I3B673"/>
<feature type="transmembrane region" description="Helical" evidence="1">
    <location>
        <begin position="117"/>
        <end position="133"/>
    </location>
</feature>
<accession>A0A1I3B673</accession>
<feature type="transmembrane region" description="Helical" evidence="1">
    <location>
        <begin position="243"/>
        <end position="264"/>
    </location>
</feature>
<keyword evidence="1" id="KW-0472">Membrane</keyword>
<feature type="transmembrane region" description="Helical" evidence="1">
    <location>
        <begin position="166"/>
        <end position="185"/>
    </location>
</feature>
<sequence length="366" mass="39606">MKKNIVMLIISVVLICHSFVAAQGLLVDEPEAMERMRGTVLEVKDQRAEDHFTIQVVAIEIDQGSLQGKVELVENHLSDHPVYDIPVEPGDRVMLMKETLEDGTYELHITEYIRDRSIIMLLMLFVLLLLLIGRSKGAKTLLTLALTFFMIVQVMLPGMLKGYSPIWLTIVSSLVITIATITIINGINGKSIAAIIGIIGGLLVAGIVMFWAGSQVKLTGLSSEEATMLMYIPQAVQFDFRDLLFAGIIMGALGAVMDVGISVASAMEEVRRANPEIAVKELVKSGMNVGQDIMGTMSNTLILAYTGAALPLLLLFMAYDASVVDIINLDIIATEIVRALSGSIGLVLTVPLTAVASAVLLKKKPN</sequence>
<name>A0A1I3B673_9FIRM</name>
<evidence type="ECO:0000256" key="1">
    <source>
        <dbReference type="SAM" id="Phobius"/>
    </source>
</evidence>
<keyword evidence="1" id="KW-1133">Transmembrane helix</keyword>
<proteinExistence type="predicted"/>